<organism evidence="3 4">
    <name type="scientific">Pseudovibrio exalbescens</name>
    <dbReference type="NCBI Taxonomy" id="197461"/>
    <lineage>
        <taxon>Bacteria</taxon>
        <taxon>Pseudomonadati</taxon>
        <taxon>Pseudomonadota</taxon>
        <taxon>Alphaproteobacteria</taxon>
        <taxon>Hyphomicrobiales</taxon>
        <taxon>Stappiaceae</taxon>
        <taxon>Pseudovibrio</taxon>
    </lineage>
</organism>
<protein>
    <submittedName>
        <fullName evidence="3">Aldehyde dehydrogenase</fullName>
    </submittedName>
</protein>
<dbReference type="Gene3D" id="1.10.260.40">
    <property type="entry name" value="lambda repressor-like DNA-binding domains"/>
    <property type="match status" value="1"/>
</dbReference>
<dbReference type="Gene3D" id="2.60.120.10">
    <property type="entry name" value="Jelly Rolls"/>
    <property type="match status" value="1"/>
</dbReference>
<dbReference type="InterPro" id="IPR013096">
    <property type="entry name" value="Cupin_2"/>
</dbReference>
<keyword evidence="4" id="KW-1185">Reference proteome</keyword>
<dbReference type="SUPFAM" id="SSF47413">
    <property type="entry name" value="lambda repressor-like DNA-binding domains"/>
    <property type="match status" value="1"/>
</dbReference>
<dbReference type="CDD" id="cd02209">
    <property type="entry name" value="cupin_XRE_C"/>
    <property type="match status" value="1"/>
</dbReference>
<sequence>MQDEEDDLGQRLRFVRIARGLSQRELAKRAGVTNATVSLIEAGKMNPSVGALKRLLAGIPMDLGEFFSLEAANEERLFYRADDLKQIGKDGVSYRLVGADRPQKSLQVLHEVYQPGAGSGRVPLIHQGEEAGVVVRGRVEVTVGSQRAILGAGDAYYFASNQPHSFKAVGTEEAEIVSACTPPTF</sequence>
<dbReference type="InterPro" id="IPR011051">
    <property type="entry name" value="RmlC_Cupin_sf"/>
</dbReference>
<dbReference type="STRING" id="197461.A3843_01230"/>
<dbReference type="InterPro" id="IPR001387">
    <property type="entry name" value="Cro/C1-type_HTH"/>
</dbReference>
<dbReference type="InterPro" id="IPR010982">
    <property type="entry name" value="Lambda_DNA-bd_dom_sf"/>
</dbReference>
<dbReference type="GO" id="GO:0005829">
    <property type="term" value="C:cytosol"/>
    <property type="evidence" value="ECO:0007669"/>
    <property type="project" value="TreeGrafter"/>
</dbReference>
<keyword evidence="1" id="KW-0238">DNA-binding</keyword>
<gene>
    <name evidence="3" type="ORF">A3843_01230</name>
</gene>
<dbReference type="SMART" id="SM00530">
    <property type="entry name" value="HTH_XRE"/>
    <property type="match status" value="1"/>
</dbReference>
<evidence type="ECO:0000256" key="1">
    <source>
        <dbReference type="ARBA" id="ARBA00023125"/>
    </source>
</evidence>
<dbReference type="SUPFAM" id="SSF51182">
    <property type="entry name" value="RmlC-like cupins"/>
    <property type="match status" value="1"/>
</dbReference>
<dbReference type="GO" id="GO:0003700">
    <property type="term" value="F:DNA-binding transcription factor activity"/>
    <property type="evidence" value="ECO:0007669"/>
    <property type="project" value="TreeGrafter"/>
</dbReference>
<dbReference type="InterPro" id="IPR050807">
    <property type="entry name" value="TransReg_Diox_bact_type"/>
</dbReference>
<dbReference type="Pfam" id="PF07883">
    <property type="entry name" value="Cupin_2"/>
    <property type="match status" value="1"/>
</dbReference>
<dbReference type="OrthoDB" id="9814751at2"/>
<dbReference type="Pfam" id="PF01381">
    <property type="entry name" value="HTH_3"/>
    <property type="match status" value="1"/>
</dbReference>
<dbReference type="RefSeq" id="WP_028482062.1">
    <property type="nucleotide sequence ID" value="NZ_LVVZ01000003.1"/>
</dbReference>
<evidence type="ECO:0000313" key="4">
    <source>
        <dbReference type="Proteomes" id="UP000185783"/>
    </source>
</evidence>
<dbReference type="GO" id="GO:0003677">
    <property type="term" value="F:DNA binding"/>
    <property type="evidence" value="ECO:0007669"/>
    <property type="project" value="UniProtKB-KW"/>
</dbReference>
<dbReference type="Proteomes" id="UP000185783">
    <property type="component" value="Unassembled WGS sequence"/>
</dbReference>
<name>A0A1U7JM30_9HYPH</name>
<dbReference type="InterPro" id="IPR014710">
    <property type="entry name" value="RmlC-like_jellyroll"/>
</dbReference>
<comment type="caution">
    <text evidence="3">The sequence shown here is derived from an EMBL/GenBank/DDBJ whole genome shotgun (WGS) entry which is preliminary data.</text>
</comment>
<dbReference type="PANTHER" id="PTHR46797">
    <property type="entry name" value="HTH-TYPE TRANSCRIPTIONAL REGULATOR"/>
    <property type="match status" value="1"/>
</dbReference>
<proteinExistence type="predicted"/>
<feature type="domain" description="HTH cro/C1-type" evidence="2">
    <location>
        <begin position="12"/>
        <end position="66"/>
    </location>
</feature>
<accession>A0A1U7JM30</accession>
<dbReference type="CDD" id="cd00093">
    <property type="entry name" value="HTH_XRE"/>
    <property type="match status" value="1"/>
</dbReference>
<dbReference type="PROSITE" id="PS50943">
    <property type="entry name" value="HTH_CROC1"/>
    <property type="match status" value="1"/>
</dbReference>
<reference evidence="3 4" key="1">
    <citation type="submission" date="2016-03" db="EMBL/GenBank/DDBJ databases">
        <title>Genome sequence of Nesiotobacter sp. nov., a moderately halophilic alphaproteobacterium isolated from the Yellow Sea, China.</title>
        <authorList>
            <person name="Zhang G."/>
            <person name="Zhang R."/>
        </authorList>
    </citation>
    <scope>NUCLEOTIDE SEQUENCE [LARGE SCALE GENOMIC DNA]</scope>
    <source>
        <strain evidence="3 4">WB1-6</strain>
    </source>
</reference>
<dbReference type="EMBL" id="LVVZ01000003">
    <property type="protein sequence ID" value="OKL45779.1"/>
    <property type="molecule type" value="Genomic_DNA"/>
</dbReference>
<dbReference type="AlphaFoldDB" id="A0A1U7JM30"/>
<evidence type="ECO:0000313" key="3">
    <source>
        <dbReference type="EMBL" id="OKL45779.1"/>
    </source>
</evidence>
<dbReference type="PANTHER" id="PTHR46797:SF11">
    <property type="entry name" value="HTH-TYPE TRANSCRIPTIONAL REGULATOR PUUR"/>
    <property type="match status" value="1"/>
</dbReference>
<evidence type="ECO:0000259" key="2">
    <source>
        <dbReference type="PROSITE" id="PS50943"/>
    </source>
</evidence>